<proteinExistence type="predicted"/>
<gene>
    <name evidence="1" type="ORF">TCEB3V08_LOCUS8176</name>
</gene>
<accession>A0A7R9H2R3</accession>
<dbReference type="EMBL" id="OC319581">
    <property type="protein sequence ID" value="CAD7405803.1"/>
    <property type="molecule type" value="Genomic_DNA"/>
</dbReference>
<protein>
    <submittedName>
        <fullName evidence="1">Uncharacterized protein</fullName>
    </submittedName>
</protein>
<dbReference type="AlphaFoldDB" id="A0A7R9H2R3"/>
<sequence>MRVIRVEMGDGKLSIIYIWKYLHWKKD</sequence>
<evidence type="ECO:0000313" key="1">
    <source>
        <dbReference type="EMBL" id="CAD7405803.1"/>
    </source>
</evidence>
<name>A0A7R9H2R3_TIMCR</name>
<reference evidence="1" key="1">
    <citation type="submission" date="2020-11" db="EMBL/GenBank/DDBJ databases">
        <authorList>
            <person name="Tran Van P."/>
        </authorList>
    </citation>
    <scope>NUCLEOTIDE SEQUENCE</scope>
</reference>
<organism evidence="1">
    <name type="scientific">Timema cristinae</name>
    <name type="common">Walking stick</name>
    <dbReference type="NCBI Taxonomy" id="61476"/>
    <lineage>
        <taxon>Eukaryota</taxon>
        <taxon>Metazoa</taxon>
        <taxon>Ecdysozoa</taxon>
        <taxon>Arthropoda</taxon>
        <taxon>Hexapoda</taxon>
        <taxon>Insecta</taxon>
        <taxon>Pterygota</taxon>
        <taxon>Neoptera</taxon>
        <taxon>Polyneoptera</taxon>
        <taxon>Phasmatodea</taxon>
        <taxon>Timematodea</taxon>
        <taxon>Timematoidea</taxon>
        <taxon>Timematidae</taxon>
        <taxon>Timema</taxon>
    </lineage>
</organism>